<dbReference type="AlphaFoldDB" id="A0A2U1UBA0"/>
<dbReference type="EMBL" id="QDKH01000003">
    <property type="protein sequence ID" value="PWC18956.1"/>
    <property type="molecule type" value="Genomic_DNA"/>
</dbReference>
<dbReference type="RefSeq" id="WP_136165048.1">
    <property type="nucleotide sequence ID" value="NZ_KZ819072.1"/>
</dbReference>
<organism evidence="1 2">
    <name type="scientific">Brenneria corticis</name>
    <dbReference type="NCBI Taxonomy" id="2173106"/>
    <lineage>
        <taxon>Bacteria</taxon>
        <taxon>Pseudomonadati</taxon>
        <taxon>Pseudomonadota</taxon>
        <taxon>Gammaproteobacteria</taxon>
        <taxon>Enterobacterales</taxon>
        <taxon>Pectobacteriaceae</taxon>
        <taxon>Brenneria</taxon>
    </lineage>
</organism>
<protein>
    <recommendedName>
        <fullName evidence="3">Co-chaperone DjlA N-terminal domain-containing protein</fullName>
    </recommendedName>
</protein>
<keyword evidence="2" id="KW-1185">Reference proteome</keyword>
<proteinExistence type="predicted"/>
<gene>
    <name evidence="1" type="ORF">DDT56_03140</name>
</gene>
<name>A0A2U1UBA0_9GAMM</name>
<accession>A0A2U1UBA0</accession>
<evidence type="ECO:0000313" key="2">
    <source>
        <dbReference type="Proteomes" id="UP000296159"/>
    </source>
</evidence>
<sequence>MLIKLLPDDEKALLLDLARLLALCDKPLLWDGKTKDELTSDSDLNALSIQQGEQENELLSELEQSVKTPDLSVIDISATSIASKLTEKLKAFPLTKIDAAESRVQAATAVLKTLLEEKRADLPTIPKIILFQLILIALRDGNISNIEWSLLKEIQLHYQLQDFIFKDLLDRAEVLNNEISKTIALVLE</sequence>
<reference evidence="1 2" key="1">
    <citation type="submission" date="2018-04" db="EMBL/GenBank/DDBJ databases">
        <title>Brenneria corticis sp.nov.</title>
        <authorList>
            <person name="Li Y."/>
        </authorList>
    </citation>
    <scope>NUCLEOTIDE SEQUENCE [LARGE SCALE GENOMIC DNA]</scope>
    <source>
        <strain evidence="1 2">CFCC 11842</strain>
    </source>
</reference>
<comment type="caution">
    <text evidence="1">The sequence shown here is derived from an EMBL/GenBank/DDBJ whole genome shotgun (WGS) entry which is preliminary data.</text>
</comment>
<dbReference type="Proteomes" id="UP000296159">
    <property type="component" value="Unassembled WGS sequence"/>
</dbReference>
<evidence type="ECO:0000313" key="1">
    <source>
        <dbReference type="EMBL" id="PWC18956.1"/>
    </source>
</evidence>
<evidence type="ECO:0008006" key="3">
    <source>
        <dbReference type="Google" id="ProtNLM"/>
    </source>
</evidence>